<name>A0A2P4TGR2_BAMTH</name>
<protein>
    <submittedName>
        <fullName evidence="2">Uncharacterized protein</fullName>
    </submittedName>
</protein>
<dbReference type="AlphaFoldDB" id="A0A2P4TGR2"/>
<dbReference type="Proteomes" id="UP000237246">
    <property type="component" value="Unassembled WGS sequence"/>
</dbReference>
<reference evidence="2 3" key="1">
    <citation type="submission" date="2018-01" db="EMBL/GenBank/DDBJ databases">
        <title>Comparison of the Chinese Bamboo Partridge and Red Junglefowl genome sequences highlights the importance of demography in genome evolution.</title>
        <authorList>
            <person name="Tiley G.P."/>
            <person name="Kimball R.T."/>
            <person name="Braun E.L."/>
            <person name="Burleigh J.G."/>
        </authorList>
    </citation>
    <scope>NUCLEOTIDE SEQUENCE [LARGE SCALE GENOMIC DNA]</scope>
    <source>
        <strain evidence="2">RTK389</strain>
        <tissue evidence="2">Blood</tissue>
    </source>
</reference>
<accession>A0A2P4TGR2</accession>
<evidence type="ECO:0000313" key="2">
    <source>
        <dbReference type="EMBL" id="POI35553.1"/>
    </source>
</evidence>
<gene>
    <name evidence="2" type="ORF">CIB84_000696</name>
</gene>
<evidence type="ECO:0000256" key="1">
    <source>
        <dbReference type="SAM" id="MobiDB-lite"/>
    </source>
</evidence>
<keyword evidence="3" id="KW-1185">Reference proteome</keyword>
<comment type="caution">
    <text evidence="2">The sequence shown here is derived from an EMBL/GenBank/DDBJ whole genome shotgun (WGS) entry which is preliminary data.</text>
</comment>
<evidence type="ECO:0000313" key="3">
    <source>
        <dbReference type="Proteomes" id="UP000237246"/>
    </source>
</evidence>
<sequence length="20" mass="2337">MLSLHLFHTSAPHPRGREHL</sequence>
<organism evidence="2 3">
    <name type="scientific">Bambusicola thoracicus</name>
    <name type="common">Chinese bamboo-partridge</name>
    <name type="synonym">Perdix thoracica</name>
    <dbReference type="NCBI Taxonomy" id="9083"/>
    <lineage>
        <taxon>Eukaryota</taxon>
        <taxon>Metazoa</taxon>
        <taxon>Chordata</taxon>
        <taxon>Craniata</taxon>
        <taxon>Vertebrata</taxon>
        <taxon>Euteleostomi</taxon>
        <taxon>Archelosauria</taxon>
        <taxon>Archosauria</taxon>
        <taxon>Dinosauria</taxon>
        <taxon>Saurischia</taxon>
        <taxon>Theropoda</taxon>
        <taxon>Coelurosauria</taxon>
        <taxon>Aves</taxon>
        <taxon>Neognathae</taxon>
        <taxon>Galloanserae</taxon>
        <taxon>Galliformes</taxon>
        <taxon>Phasianidae</taxon>
        <taxon>Perdicinae</taxon>
        <taxon>Bambusicola</taxon>
    </lineage>
</organism>
<proteinExistence type="predicted"/>
<feature type="region of interest" description="Disordered" evidence="1">
    <location>
        <begin position="1"/>
        <end position="20"/>
    </location>
</feature>
<dbReference type="EMBL" id="PPHD01000375">
    <property type="protein sequence ID" value="POI35553.1"/>
    <property type="molecule type" value="Genomic_DNA"/>
</dbReference>